<dbReference type="AlphaFoldDB" id="A0AAW1MJN8"/>
<evidence type="ECO:0000256" key="9">
    <source>
        <dbReference type="SAM" id="SignalP"/>
    </source>
</evidence>
<dbReference type="CDD" id="cd00190">
    <property type="entry name" value="Tryp_SPc"/>
    <property type="match status" value="1"/>
</dbReference>
<dbReference type="PANTHER" id="PTHR24276:SF98">
    <property type="entry name" value="FI18310P1-RELATED"/>
    <property type="match status" value="1"/>
</dbReference>
<dbReference type="InterPro" id="IPR033116">
    <property type="entry name" value="TRYPSIN_SER"/>
</dbReference>
<dbReference type="PROSITE" id="PS50240">
    <property type="entry name" value="TRYPSIN_DOM"/>
    <property type="match status" value="1"/>
</dbReference>
<organism evidence="11 12">
    <name type="scientific">Popillia japonica</name>
    <name type="common">Japanese beetle</name>
    <dbReference type="NCBI Taxonomy" id="7064"/>
    <lineage>
        <taxon>Eukaryota</taxon>
        <taxon>Metazoa</taxon>
        <taxon>Ecdysozoa</taxon>
        <taxon>Arthropoda</taxon>
        <taxon>Hexapoda</taxon>
        <taxon>Insecta</taxon>
        <taxon>Pterygota</taxon>
        <taxon>Neoptera</taxon>
        <taxon>Endopterygota</taxon>
        <taxon>Coleoptera</taxon>
        <taxon>Polyphaga</taxon>
        <taxon>Scarabaeiformia</taxon>
        <taxon>Scarabaeidae</taxon>
        <taxon>Rutelinae</taxon>
        <taxon>Popillia</taxon>
    </lineage>
</organism>
<dbReference type="GO" id="GO:0004252">
    <property type="term" value="F:serine-type endopeptidase activity"/>
    <property type="evidence" value="ECO:0007669"/>
    <property type="project" value="InterPro"/>
</dbReference>
<dbReference type="EMBL" id="JASPKY010000039">
    <property type="protein sequence ID" value="KAK9746590.1"/>
    <property type="molecule type" value="Genomic_DNA"/>
</dbReference>
<name>A0AAW1MJN8_POPJA</name>
<dbReference type="Pfam" id="PF00089">
    <property type="entry name" value="Trypsin"/>
    <property type="match status" value="1"/>
</dbReference>
<keyword evidence="9" id="KW-0732">Signal</keyword>
<protein>
    <submittedName>
        <fullName evidence="11">Trypsin</fullName>
    </submittedName>
</protein>
<dbReference type="Proteomes" id="UP001458880">
    <property type="component" value="Unassembled WGS sequence"/>
</dbReference>
<dbReference type="SMART" id="SM00020">
    <property type="entry name" value="Tryp_SPc"/>
    <property type="match status" value="1"/>
</dbReference>
<dbReference type="PROSITE" id="PS00135">
    <property type="entry name" value="TRYPSIN_SER"/>
    <property type="match status" value="1"/>
</dbReference>
<feature type="signal peptide" evidence="9">
    <location>
        <begin position="1"/>
        <end position="18"/>
    </location>
</feature>
<dbReference type="InterPro" id="IPR043504">
    <property type="entry name" value="Peptidase_S1_PA_chymotrypsin"/>
</dbReference>
<dbReference type="GO" id="GO:0016485">
    <property type="term" value="P:protein processing"/>
    <property type="evidence" value="ECO:0007669"/>
    <property type="project" value="UniProtKB-ARBA"/>
</dbReference>
<dbReference type="PRINTS" id="PR00722">
    <property type="entry name" value="CHYMOTRYPSIN"/>
</dbReference>
<gene>
    <name evidence="11" type="ORF">QE152_g6072</name>
</gene>
<reference evidence="11 12" key="1">
    <citation type="journal article" date="2024" name="BMC Genomics">
        <title>De novo assembly and annotation of Popillia japonica's genome with initial clues to its potential as an invasive pest.</title>
        <authorList>
            <person name="Cucini C."/>
            <person name="Boschi S."/>
            <person name="Funari R."/>
            <person name="Cardaioli E."/>
            <person name="Iannotti N."/>
            <person name="Marturano G."/>
            <person name="Paoli F."/>
            <person name="Bruttini M."/>
            <person name="Carapelli A."/>
            <person name="Frati F."/>
            <person name="Nardi F."/>
        </authorList>
    </citation>
    <scope>NUCLEOTIDE SEQUENCE [LARGE SCALE GENOMIC DNA]</scope>
    <source>
        <strain evidence="11">DMR45628</strain>
    </source>
</reference>
<evidence type="ECO:0000256" key="2">
    <source>
        <dbReference type="ARBA" id="ARBA00007664"/>
    </source>
</evidence>
<dbReference type="FunFam" id="2.40.10.10:FF:000047">
    <property type="entry name" value="Trypsin eta"/>
    <property type="match status" value="1"/>
</dbReference>
<feature type="domain" description="Peptidase S1" evidence="10">
    <location>
        <begin position="24"/>
        <end position="251"/>
    </location>
</feature>
<dbReference type="InterPro" id="IPR001254">
    <property type="entry name" value="Trypsin_dom"/>
</dbReference>
<comment type="caution">
    <text evidence="11">The sequence shown here is derived from an EMBL/GenBank/DDBJ whole genome shotgun (WGS) entry which is preliminary data.</text>
</comment>
<keyword evidence="3" id="KW-0964">Secreted</keyword>
<feature type="chain" id="PRO_5043632024" evidence="9">
    <location>
        <begin position="19"/>
        <end position="252"/>
    </location>
</feature>
<evidence type="ECO:0000313" key="11">
    <source>
        <dbReference type="EMBL" id="KAK9746590.1"/>
    </source>
</evidence>
<evidence type="ECO:0000256" key="4">
    <source>
        <dbReference type="ARBA" id="ARBA00022670"/>
    </source>
</evidence>
<dbReference type="InterPro" id="IPR018114">
    <property type="entry name" value="TRYPSIN_HIS"/>
</dbReference>
<evidence type="ECO:0000256" key="1">
    <source>
        <dbReference type="ARBA" id="ARBA00004613"/>
    </source>
</evidence>
<evidence type="ECO:0000256" key="8">
    <source>
        <dbReference type="RuleBase" id="RU363034"/>
    </source>
</evidence>
<dbReference type="SUPFAM" id="SSF50494">
    <property type="entry name" value="Trypsin-like serine proteases"/>
    <property type="match status" value="1"/>
</dbReference>
<comment type="similarity">
    <text evidence="2">Belongs to the peptidase S1 family.</text>
</comment>
<keyword evidence="7" id="KW-1015">Disulfide bond</keyword>
<dbReference type="GO" id="GO:0005576">
    <property type="term" value="C:extracellular region"/>
    <property type="evidence" value="ECO:0007669"/>
    <property type="project" value="UniProtKB-SubCell"/>
</dbReference>
<sequence length="252" mass="27360">MNMFVLLLEIICVSASYGNPIQRIVNGTDANLGEIPYIINLRENGVFNCGGSIVSNKCILTAAHCLSDRSSGKYSIQYGVVKRNNNINVIDVESITIHENYEHDLDKLFNDVAVLKLAAPIKFGDNARPVSLPTQGQEFPDWSRAVLAGWGRPSLPEPSNENLQKVDILLYSDDACEAAYPYRTNRTSNFCAGIPKGGKGQCKGDSGGPLAVAGTQVGIVSWSDKPCAYPGQPGVFTRVATFVDWILEKCSE</sequence>
<dbReference type="PROSITE" id="PS00134">
    <property type="entry name" value="TRYPSIN_HIS"/>
    <property type="match status" value="1"/>
</dbReference>
<evidence type="ECO:0000256" key="6">
    <source>
        <dbReference type="ARBA" id="ARBA00022825"/>
    </source>
</evidence>
<evidence type="ECO:0000256" key="3">
    <source>
        <dbReference type="ARBA" id="ARBA00022525"/>
    </source>
</evidence>
<dbReference type="Gene3D" id="2.40.10.10">
    <property type="entry name" value="Trypsin-like serine proteases"/>
    <property type="match status" value="1"/>
</dbReference>
<comment type="subcellular location">
    <subcellularLocation>
        <location evidence="1">Secreted</location>
    </subcellularLocation>
</comment>
<accession>A0AAW1MJN8</accession>
<keyword evidence="4 8" id="KW-0645">Protease</keyword>
<keyword evidence="6 8" id="KW-0720">Serine protease</keyword>
<dbReference type="InterPro" id="IPR050430">
    <property type="entry name" value="Peptidase_S1"/>
</dbReference>
<evidence type="ECO:0000256" key="5">
    <source>
        <dbReference type="ARBA" id="ARBA00022801"/>
    </source>
</evidence>
<keyword evidence="5 8" id="KW-0378">Hydrolase</keyword>
<dbReference type="InterPro" id="IPR009003">
    <property type="entry name" value="Peptidase_S1_PA"/>
</dbReference>
<dbReference type="PANTHER" id="PTHR24276">
    <property type="entry name" value="POLYSERASE-RELATED"/>
    <property type="match status" value="1"/>
</dbReference>
<evidence type="ECO:0000313" key="12">
    <source>
        <dbReference type="Proteomes" id="UP001458880"/>
    </source>
</evidence>
<keyword evidence="12" id="KW-1185">Reference proteome</keyword>
<proteinExistence type="inferred from homology"/>
<evidence type="ECO:0000256" key="7">
    <source>
        <dbReference type="ARBA" id="ARBA00023157"/>
    </source>
</evidence>
<evidence type="ECO:0000259" key="10">
    <source>
        <dbReference type="PROSITE" id="PS50240"/>
    </source>
</evidence>
<dbReference type="InterPro" id="IPR001314">
    <property type="entry name" value="Peptidase_S1A"/>
</dbReference>